<evidence type="ECO:0000313" key="2">
    <source>
        <dbReference type="Proteomes" id="UP000699691"/>
    </source>
</evidence>
<feature type="non-terminal residue" evidence="1">
    <location>
        <position position="1"/>
    </location>
</feature>
<protein>
    <submittedName>
        <fullName evidence="1">Uncharacterized protein</fullName>
    </submittedName>
</protein>
<proteinExistence type="predicted"/>
<gene>
    <name evidence="1" type="ORF">KC573_04640</name>
</gene>
<evidence type="ECO:0000313" key="1">
    <source>
        <dbReference type="EMBL" id="MCA9398093.1"/>
    </source>
</evidence>
<comment type="caution">
    <text evidence="1">The sequence shown here is derived from an EMBL/GenBank/DDBJ whole genome shotgun (WGS) entry which is preliminary data.</text>
</comment>
<dbReference type="Proteomes" id="UP000699691">
    <property type="component" value="Unassembled WGS sequence"/>
</dbReference>
<reference evidence="1" key="2">
    <citation type="journal article" date="2021" name="Microbiome">
        <title>Successional dynamics and alternative stable states in a saline activated sludge microbial community over 9 years.</title>
        <authorList>
            <person name="Wang Y."/>
            <person name="Ye J."/>
            <person name="Ju F."/>
            <person name="Liu L."/>
            <person name="Boyd J.A."/>
            <person name="Deng Y."/>
            <person name="Parks D.H."/>
            <person name="Jiang X."/>
            <person name="Yin X."/>
            <person name="Woodcroft B.J."/>
            <person name="Tyson G.W."/>
            <person name="Hugenholtz P."/>
            <person name="Polz M.F."/>
            <person name="Zhang T."/>
        </authorList>
    </citation>
    <scope>NUCLEOTIDE SEQUENCE</scope>
    <source>
        <strain evidence="1">HKST-UBA02</strain>
    </source>
</reference>
<organism evidence="1 2">
    <name type="scientific">candidate division WWE3 bacterium</name>
    <dbReference type="NCBI Taxonomy" id="2053526"/>
    <lineage>
        <taxon>Bacteria</taxon>
        <taxon>Katanobacteria</taxon>
    </lineage>
</organism>
<name>A0A955LWN2_UNCKA</name>
<sequence length="94" mass="11026">RLVDYRRVTSGDTNFQEEWQLIRSAATEDMVMEEFELRADNTLDFSITTTSLTNAVNFLLTLKNSEALSNFSVLEINYHKTSDRYYFETRVKLT</sequence>
<dbReference type="EMBL" id="JAGQKY010000286">
    <property type="protein sequence ID" value="MCA9398093.1"/>
    <property type="molecule type" value="Genomic_DNA"/>
</dbReference>
<accession>A0A955LWN2</accession>
<dbReference type="AlphaFoldDB" id="A0A955LWN2"/>
<reference evidence="1" key="1">
    <citation type="submission" date="2020-04" db="EMBL/GenBank/DDBJ databases">
        <authorList>
            <person name="Zhang T."/>
        </authorList>
    </citation>
    <scope>NUCLEOTIDE SEQUENCE</scope>
    <source>
        <strain evidence="1">HKST-UBA02</strain>
    </source>
</reference>